<sequence>MGCNVQKTKSLSNKLIQYPLKVNENAIINHNNQGQINGQKSDIKETDNFMVQQPQIGRRLKHMVSADELSKFINRKQNIPMSPFGYIKNSPKQIKKQSLMKSPKI</sequence>
<dbReference type="EMBL" id="CAJJDM010000017">
    <property type="protein sequence ID" value="CAD8053241.1"/>
    <property type="molecule type" value="Genomic_DNA"/>
</dbReference>
<gene>
    <name evidence="2" type="ORF">PPRIM_AZ9-3.1.T0200228</name>
    <name evidence="3" type="ORF">PPRIM_AZ9-3.1.T0200230</name>
</gene>
<feature type="region of interest" description="Disordered" evidence="1">
    <location>
        <begin position="83"/>
        <end position="105"/>
    </location>
</feature>
<dbReference type="OMA" id="MAQETQI"/>
<evidence type="ECO:0000256" key="1">
    <source>
        <dbReference type="SAM" id="MobiDB-lite"/>
    </source>
</evidence>
<keyword evidence="4" id="KW-1185">Reference proteome</keyword>
<proteinExistence type="predicted"/>
<organism evidence="3 4">
    <name type="scientific">Paramecium primaurelia</name>
    <dbReference type="NCBI Taxonomy" id="5886"/>
    <lineage>
        <taxon>Eukaryota</taxon>
        <taxon>Sar</taxon>
        <taxon>Alveolata</taxon>
        <taxon>Ciliophora</taxon>
        <taxon>Intramacronucleata</taxon>
        <taxon>Oligohymenophorea</taxon>
        <taxon>Peniculida</taxon>
        <taxon>Parameciidae</taxon>
        <taxon>Paramecium</taxon>
    </lineage>
</organism>
<name>A0A8S1KG06_PARPR</name>
<comment type="caution">
    <text evidence="3">The sequence shown here is derived from an EMBL/GenBank/DDBJ whole genome shotgun (WGS) entry which is preliminary data.</text>
</comment>
<dbReference type="AlphaFoldDB" id="A0A8S1KG06"/>
<accession>A0A8S1KG06</accession>
<dbReference type="EMBL" id="CAJJDM010000017">
    <property type="protein sequence ID" value="CAD8053237.1"/>
    <property type="molecule type" value="Genomic_DNA"/>
</dbReference>
<reference evidence="3" key="1">
    <citation type="submission" date="2021-01" db="EMBL/GenBank/DDBJ databases">
        <authorList>
            <consortium name="Genoscope - CEA"/>
            <person name="William W."/>
        </authorList>
    </citation>
    <scope>NUCLEOTIDE SEQUENCE</scope>
</reference>
<protein>
    <submittedName>
        <fullName evidence="3">Uncharacterized protein</fullName>
    </submittedName>
</protein>
<evidence type="ECO:0000313" key="4">
    <source>
        <dbReference type="Proteomes" id="UP000688137"/>
    </source>
</evidence>
<evidence type="ECO:0000313" key="3">
    <source>
        <dbReference type="EMBL" id="CAD8053241.1"/>
    </source>
</evidence>
<dbReference type="Proteomes" id="UP000688137">
    <property type="component" value="Unassembled WGS sequence"/>
</dbReference>
<evidence type="ECO:0000313" key="2">
    <source>
        <dbReference type="EMBL" id="CAD8053237.1"/>
    </source>
</evidence>